<dbReference type="Proteomes" id="UP000192790">
    <property type="component" value="Unassembled WGS sequence"/>
</dbReference>
<keyword evidence="2" id="KW-0732">Signal</keyword>
<accession>A0A1W1ZZ28</accession>
<sequence>MRTKRKLLLVLSFALAALILSTPASAVRSKYFNDVGENYSWAADAVDKLYEAYVVQGAGGGMFLPETRITRADFMLMLVRAFDLEGGTEENFSDVSQDSYYCEAVLTAKALGIAKGSGGMFSPSSGITRQDAMVLVSRTLAAVGAYLPETEDATVPEDFSDFDSVYPYALDAVTEMVGGGMIQGSGELLNPEGTMGRAEVATFLYRVMEAAGFLGGNSFSRGVDKETLAALDLTDSQGSALGTVLEYVGASMLDSGYTVIDGTPSLKTATCVLYSVAEGSLFEGLVTNTDSVTVTDTQLGEIYRSVFAVGDLNKDASGNYQYDASSSGGVVTRTGDAVVFTRRTSLKTTVWVQIYHGEATAEGAKVWCILYASPNTGGDPIYYGRALVFLKSGNGIGGGYLVDSCEIYKDGE</sequence>
<organism evidence="4 5">
    <name type="scientific">Papillibacter cinnamivorans DSM 12816</name>
    <dbReference type="NCBI Taxonomy" id="1122930"/>
    <lineage>
        <taxon>Bacteria</taxon>
        <taxon>Bacillati</taxon>
        <taxon>Bacillota</taxon>
        <taxon>Clostridia</taxon>
        <taxon>Eubacteriales</taxon>
        <taxon>Oscillospiraceae</taxon>
        <taxon>Papillibacter</taxon>
    </lineage>
</organism>
<dbReference type="Pfam" id="PF00395">
    <property type="entry name" value="SLH"/>
    <property type="match status" value="2"/>
</dbReference>
<dbReference type="PROSITE" id="PS51272">
    <property type="entry name" value="SLH"/>
    <property type="match status" value="3"/>
</dbReference>
<dbReference type="AlphaFoldDB" id="A0A1W1ZZ28"/>
<keyword evidence="5" id="KW-1185">Reference proteome</keyword>
<evidence type="ECO:0000313" key="4">
    <source>
        <dbReference type="EMBL" id="SMC53677.1"/>
    </source>
</evidence>
<evidence type="ECO:0000256" key="2">
    <source>
        <dbReference type="SAM" id="SignalP"/>
    </source>
</evidence>
<proteinExistence type="predicted"/>
<reference evidence="4 5" key="1">
    <citation type="submission" date="2017-04" db="EMBL/GenBank/DDBJ databases">
        <authorList>
            <person name="Afonso C.L."/>
            <person name="Miller P.J."/>
            <person name="Scott M.A."/>
            <person name="Spackman E."/>
            <person name="Goraichik I."/>
            <person name="Dimitrov K.M."/>
            <person name="Suarez D.L."/>
            <person name="Swayne D.E."/>
        </authorList>
    </citation>
    <scope>NUCLEOTIDE SEQUENCE [LARGE SCALE GENOMIC DNA]</scope>
    <source>
        <strain evidence="4 5">DSM 12816</strain>
    </source>
</reference>
<feature type="domain" description="SLH" evidence="3">
    <location>
        <begin position="93"/>
        <end position="150"/>
    </location>
</feature>
<gene>
    <name evidence="4" type="ORF">SAMN02745168_1340</name>
</gene>
<feature type="signal peptide" evidence="2">
    <location>
        <begin position="1"/>
        <end position="26"/>
    </location>
</feature>
<feature type="chain" id="PRO_5012235700" evidence="2">
    <location>
        <begin position="27"/>
        <end position="412"/>
    </location>
</feature>
<feature type="domain" description="SLH" evidence="3">
    <location>
        <begin position="29"/>
        <end position="92"/>
    </location>
</feature>
<name>A0A1W1ZZ28_9FIRM</name>
<feature type="domain" description="SLH" evidence="3">
    <location>
        <begin position="156"/>
        <end position="218"/>
    </location>
</feature>
<keyword evidence="1" id="KW-0677">Repeat</keyword>
<dbReference type="OrthoDB" id="504962at2"/>
<dbReference type="RefSeq" id="WP_084233962.1">
    <property type="nucleotide sequence ID" value="NZ_FWXW01000003.1"/>
</dbReference>
<evidence type="ECO:0000256" key="1">
    <source>
        <dbReference type="ARBA" id="ARBA00022737"/>
    </source>
</evidence>
<dbReference type="STRING" id="1122930.SAMN02745168_1340"/>
<evidence type="ECO:0000313" key="5">
    <source>
        <dbReference type="Proteomes" id="UP000192790"/>
    </source>
</evidence>
<dbReference type="EMBL" id="FWXW01000003">
    <property type="protein sequence ID" value="SMC53677.1"/>
    <property type="molecule type" value="Genomic_DNA"/>
</dbReference>
<dbReference type="InterPro" id="IPR001119">
    <property type="entry name" value="SLH_dom"/>
</dbReference>
<evidence type="ECO:0000259" key="3">
    <source>
        <dbReference type="PROSITE" id="PS51272"/>
    </source>
</evidence>
<protein>
    <submittedName>
        <fullName evidence="4">S-layer homology domain-containing protein</fullName>
    </submittedName>
</protein>